<evidence type="ECO:0000313" key="1">
    <source>
        <dbReference type="EMBL" id="CAD7591282.1"/>
    </source>
</evidence>
<dbReference type="EMBL" id="OE840573">
    <property type="protein sequence ID" value="CAD7591282.1"/>
    <property type="molecule type" value="Genomic_DNA"/>
</dbReference>
<reference evidence="1" key="1">
    <citation type="submission" date="2020-11" db="EMBL/GenBank/DDBJ databases">
        <authorList>
            <person name="Tran Van P."/>
        </authorList>
    </citation>
    <scope>NUCLEOTIDE SEQUENCE</scope>
</reference>
<sequence length="85" mass="9715">MEKDPLAVKIEPEDDLENNLQHEGTLEIEVQGRLTYTGVRCFPGHITNNNLEKEVLISSYLFLEIPANNELALPLIWILKTGHKF</sequence>
<organism evidence="1">
    <name type="scientific">Timema genevievae</name>
    <name type="common">Walking stick</name>
    <dbReference type="NCBI Taxonomy" id="629358"/>
    <lineage>
        <taxon>Eukaryota</taxon>
        <taxon>Metazoa</taxon>
        <taxon>Ecdysozoa</taxon>
        <taxon>Arthropoda</taxon>
        <taxon>Hexapoda</taxon>
        <taxon>Insecta</taxon>
        <taxon>Pterygota</taxon>
        <taxon>Neoptera</taxon>
        <taxon>Polyneoptera</taxon>
        <taxon>Phasmatodea</taxon>
        <taxon>Timematodea</taxon>
        <taxon>Timematoidea</taxon>
        <taxon>Timematidae</taxon>
        <taxon>Timema</taxon>
    </lineage>
</organism>
<gene>
    <name evidence="1" type="ORF">TGEB3V08_LOCUS4526</name>
</gene>
<accession>A0A7R9JW89</accession>
<protein>
    <submittedName>
        <fullName evidence="1">Uncharacterized protein</fullName>
    </submittedName>
</protein>
<dbReference type="AlphaFoldDB" id="A0A7R9JW89"/>
<proteinExistence type="predicted"/>
<name>A0A7R9JW89_TIMGE</name>